<dbReference type="InterPro" id="IPR003594">
    <property type="entry name" value="HATPase_dom"/>
</dbReference>
<dbReference type="Pfam" id="PF02518">
    <property type="entry name" value="HATPase_c"/>
    <property type="match status" value="1"/>
</dbReference>
<evidence type="ECO:0000256" key="6">
    <source>
        <dbReference type="ARBA" id="ARBA00022485"/>
    </source>
</evidence>
<evidence type="ECO:0000256" key="16">
    <source>
        <dbReference type="SAM" id="Phobius"/>
    </source>
</evidence>
<keyword evidence="19" id="KW-1185">Reference proteome</keyword>
<evidence type="ECO:0000313" key="19">
    <source>
        <dbReference type="Proteomes" id="UP001499851"/>
    </source>
</evidence>
<organism evidence="18 19">
    <name type="scientific">Glycomyces endophyticus</name>
    <dbReference type="NCBI Taxonomy" id="480996"/>
    <lineage>
        <taxon>Bacteria</taxon>
        <taxon>Bacillati</taxon>
        <taxon>Actinomycetota</taxon>
        <taxon>Actinomycetes</taxon>
        <taxon>Glycomycetales</taxon>
        <taxon>Glycomycetaceae</taxon>
        <taxon>Glycomyces</taxon>
    </lineage>
</organism>
<dbReference type="InterPro" id="IPR004358">
    <property type="entry name" value="Sig_transdc_His_kin-like_C"/>
</dbReference>
<keyword evidence="16" id="KW-0472">Membrane</keyword>
<evidence type="ECO:0000256" key="15">
    <source>
        <dbReference type="ARBA" id="ARBA00030800"/>
    </source>
</evidence>
<dbReference type="InterPro" id="IPR017205">
    <property type="entry name" value="Sig_transdc_His_kinase_ChrS"/>
</dbReference>
<sequence>MAGATGRLDRWERRLQTQMRLAPYALLAISLGLYWLTEDASWTDRLQVLGTSALAAAWMRFFQAAKPSRVPDAAWQGVYIAGLVALIAALGAQAVWFAPFFGFTGYLHSWWFLKGPWKFAGVTATAAVSVAAYTGIPADTAEALTFVLFTVAITGLVVMFSFVGDVTTERSAERKRTVERLEAALAENAGLHAQLLVQAREAGILDERQRIAADIHDTLAQGLAGIIAQLQAAPDEPDWRPRVDKALRLARANLAEARRTVHAVGPAQLEAASLPEALESVSDQWSDLHGIPVALHVTGTFRPMDPDVEGTLLRVAQESLANAGKYADASRVGVTLSYIDDVVALDVLDDGRGFDPARAADGGGFGLGGMRRRVERLGGTFAVESAPGEGTAVSATVPALDRIPAGDTEEARA</sequence>
<dbReference type="PANTHER" id="PTHR24421">
    <property type="entry name" value="NITRATE/NITRITE SENSOR PROTEIN NARX-RELATED"/>
    <property type="match status" value="1"/>
</dbReference>
<evidence type="ECO:0000256" key="12">
    <source>
        <dbReference type="ARBA" id="ARBA00023012"/>
    </source>
</evidence>
<feature type="transmembrane region" description="Helical" evidence="16">
    <location>
        <begin position="77"/>
        <end position="97"/>
    </location>
</feature>
<feature type="transmembrane region" description="Helical" evidence="16">
    <location>
        <begin position="21"/>
        <end position="36"/>
    </location>
</feature>
<dbReference type="PROSITE" id="PS50109">
    <property type="entry name" value="HIS_KIN"/>
    <property type="match status" value="1"/>
</dbReference>
<evidence type="ECO:0000256" key="11">
    <source>
        <dbReference type="ARBA" id="ARBA00023004"/>
    </source>
</evidence>
<feature type="domain" description="Histidine kinase" evidence="17">
    <location>
        <begin position="312"/>
        <end position="401"/>
    </location>
</feature>
<keyword evidence="11" id="KW-0408">Iron</keyword>
<comment type="caution">
    <text evidence="18">The sequence shown here is derived from an EMBL/GenBank/DDBJ whole genome shotgun (WGS) entry which is preliminary data.</text>
</comment>
<name>A0ABP4RW73_9ACTN</name>
<evidence type="ECO:0000256" key="7">
    <source>
        <dbReference type="ARBA" id="ARBA00022490"/>
    </source>
</evidence>
<dbReference type="PRINTS" id="PR00344">
    <property type="entry name" value="BCTRLSENSOR"/>
</dbReference>
<feature type="transmembrane region" description="Helical" evidence="16">
    <location>
        <begin position="48"/>
        <end position="65"/>
    </location>
</feature>
<evidence type="ECO:0000259" key="17">
    <source>
        <dbReference type="PROSITE" id="PS50109"/>
    </source>
</evidence>
<dbReference type="Proteomes" id="UP001499851">
    <property type="component" value="Unassembled WGS sequence"/>
</dbReference>
<evidence type="ECO:0000256" key="1">
    <source>
        <dbReference type="ARBA" id="ARBA00000085"/>
    </source>
</evidence>
<dbReference type="SUPFAM" id="SSF55874">
    <property type="entry name" value="ATPase domain of HSP90 chaperone/DNA topoisomerase II/histidine kinase"/>
    <property type="match status" value="1"/>
</dbReference>
<comment type="catalytic activity">
    <reaction evidence="1">
        <text>ATP + protein L-histidine = ADP + protein N-phospho-L-histidine.</text>
        <dbReference type="EC" id="2.7.13.3"/>
    </reaction>
</comment>
<dbReference type="PANTHER" id="PTHR24421:SF62">
    <property type="entry name" value="SENSORY TRANSDUCTION HISTIDINE KINASE"/>
    <property type="match status" value="1"/>
</dbReference>
<comment type="subcellular location">
    <subcellularLocation>
        <location evidence="3">Cytoplasm</location>
    </subcellularLocation>
</comment>
<protein>
    <recommendedName>
        <fullName evidence="5">Oxygen sensor histidine kinase NreB</fullName>
        <ecNumber evidence="4">2.7.13.3</ecNumber>
    </recommendedName>
    <alternativeName>
        <fullName evidence="15">Nitrogen regulation protein B</fullName>
    </alternativeName>
</protein>
<evidence type="ECO:0000256" key="5">
    <source>
        <dbReference type="ARBA" id="ARBA00017322"/>
    </source>
</evidence>
<keyword evidence="8" id="KW-0808">Transferase</keyword>
<keyword evidence="10 18" id="KW-0418">Kinase</keyword>
<keyword evidence="16" id="KW-1133">Transmembrane helix</keyword>
<dbReference type="Gene3D" id="1.20.5.1930">
    <property type="match status" value="1"/>
</dbReference>
<dbReference type="Gene3D" id="3.30.565.10">
    <property type="entry name" value="Histidine kinase-like ATPase, C-terminal domain"/>
    <property type="match status" value="1"/>
</dbReference>
<dbReference type="InterPro" id="IPR036890">
    <property type="entry name" value="HATPase_C_sf"/>
</dbReference>
<accession>A0ABP4RW73</accession>
<evidence type="ECO:0000313" key="18">
    <source>
        <dbReference type="EMBL" id="GAA1663029.1"/>
    </source>
</evidence>
<dbReference type="EMBL" id="BAAAQF010000002">
    <property type="protein sequence ID" value="GAA1663029.1"/>
    <property type="molecule type" value="Genomic_DNA"/>
</dbReference>
<feature type="transmembrane region" description="Helical" evidence="16">
    <location>
        <begin position="117"/>
        <end position="136"/>
    </location>
</feature>
<evidence type="ECO:0000256" key="9">
    <source>
        <dbReference type="ARBA" id="ARBA00022723"/>
    </source>
</evidence>
<gene>
    <name evidence="18" type="ORF">GCM10009830_05460</name>
</gene>
<keyword evidence="7" id="KW-0963">Cytoplasm</keyword>
<proteinExistence type="predicted"/>
<feature type="transmembrane region" description="Helical" evidence="16">
    <location>
        <begin position="143"/>
        <end position="164"/>
    </location>
</feature>
<keyword evidence="9" id="KW-0479">Metal-binding</keyword>
<dbReference type="InterPro" id="IPR050482">
    <property type="entry name" value="Sensor_HK_TwoCompSys"/>
</dbReference>
<dbReference type="PIRSF" id="PIRSF037434">
    <property type="entry name" value="STHK_ChrS"/>
    <property type="match status" value="1"/>
</dbReference>
<dbReference type="CDD" id="cd16917">
    <property type="entry name" value="HATPase_UhpB-NarQ-NarX-like"/>
    <property type="match status" value="1"/>
</dbReference>
<dbReference type="EC" id="2.7.13.3" evidence="4"/>
<keyword evidence="16" id="KW-0812">Transmembrane</keyword>
<evidence type="ECO:0000256" key="4">
    <source>
        <dbReference type="ARBA" id="ARBA00012438"/>
    </source>
</evidence>
<keyword evidence="12" id="KW-0902">Two-component regulatory system</keyword>
<dbReference type="GO" id="GO:0016301">
    <property type="term" value="F:kinase activity"/>
    <property type="evidence" value="ECO:0007669"/>
    <property type="project" value="UniProtKB-KW"/>
</dbReference>
<evidence type="ECO:0000256" key="8">
    <source>
        <dbReference type="ARBA" id="ARBA00022679"/>
    </source>
</evidence>
<evidence type="ECO:0000256" key="13">
    <source>
        <dbReference type="ARBA" id="ARBA00023014"/>
    </source>
</evidence>
<dbReference type="InterPro" id="IPR011712">
    <property type="entry name" value="Sig_transdc_His_kin_sub3_dim/P"/>
</dbReference>
<dbReference type="InterPro" id="IPR005467">
    <property type="entry name" value="His_kinase_dom"/>
</dbReference>
<dbReference type="SMART" id="SM00387">
    <property type="entry name" value="HATPase_c"/>
    <property type="match status" value="1"/>
</dbReference>
<dbReference type="RefSeq" id="WP_344481409.1">
    <property type="nucleotide sequence ID" value="NZ_BAAAQF010000002.1"/>
</dbReference>
<evidence type="ECO:0000256" key="3">
    <source>
        <dbReference type="ARBA" id="ARBA00004496"/>
    </source>
</evidence>
<evidence type="ECO:0000256" key="14">
    <source>
        <dbReference type="ARBA" id="ARBA00024827"/>
    </source>
</evidence>
<reference evidence="19" key="1">
    <citation type="journal article" date="2019" name="Int. J. Syst. Evol. Microbiol.">
        <title>The Global Catalogue of Microorganisms (GCM) 10K type strain sequencing project: providing services to taxonomists for standard genome sequencing and annotation.</title>
        <authorList>
            <consortium name="The Broad Institute Genomics Platform"/>
            <consortium name="The Broad Institute Genome Sequencing Center for Infectious Disease"/>
            <person name="Wu L."/>
            <person name="Ma J."/>
        </authorList>
    </citation>
    <scope>NUCLEOTIDE SEQUENCE [LARGE SCALE GENOMIC DNA]</scope>
    <source>
        <strain evidence="19">JCM 16001</strain>
    </source>
</reference>
<dbReference type="Pfam" id="PF07730">
    <property type="entry name" value="HisKA_3"/>
    <property type="match status" value="1"/>
</dbReference>
<evidence type="ECO:0000256" key="2">
    <source>
        <dbReference type="ARBA" id="ARBA00001966"/>
    </source>
</evidence>
<comment type="function">
    <text evidence="14">Member of the two-component regulatory system NreB/NreC involved in the control of dissimilatory nitrate/nitrite reduction in response to oxygen. NreB functions as a direct oxygen sensor histidine kinase which is autophosphorylated, in the absence of oxygen, probably at the conserved histidine residue, and transfers its phosphate group probably to a conserved aspartate residue of NreC. NreB/NreC activates the expression of the nitrate (narGHJI) and nitrite (nir) reductase operons, as well as the putative nitrate transporter gene narT.</text>
</comment>
<keyword evidence="6" id="KW-0004">4Fe-4S</keyword>
<keyword evidence="13" id="KW-0411">Iron-sulfur</keyword>
<comment type="cofactor">
    <cofactor evidence="2">
        <name>[4Fe-4S] cluster</name>
        <dbReference type="ChEBI" id="CHEBI:49883"/>
    </cofactor>
</comment>
<evidence type="ECO:0000256" key="10">
    <source>
        <dbReference type="ARBA" id="ARBA00022777"/>
    </source>
</evidence>